<dbReference type="InterPro" id="IPR052022">
    <property type="entry name" value="26kDa_periplasmic_antigen"/>
</dbReference>
<dbReference type="PANTHER" id="PTHR34387">
    <property type="entry name" value="SLR1258 PROTEIN"/>
    <property type="match status" value="1"/>
</dbReference>
<dbReference type="GO" id="GO:0006974">
    <property type="term" value="P:DNA damage response"/>
    <property type="evidence" value="ECO:0007669"/>
    <property type="project" value="TreeGrafter"/>
</dbReference>
<gene>
    <name evidence="1" type="ORF">SAMN05216565_103381</name>
</gene>
<proteinExistence type="predicted"/>
<accession>A0A1H0TAK6</accession>
<evidence type="ECO:0000313" key="1">
    <source>
        <dbReference type="EMBL" id="SDP51034.1"/>
    </source>
</evidence>
<dbReference type="EMBL" id="FNJU01000003">
    <property type="protein sequence ID" value="SDP51034.1"/>
    <property type="molecule type" value="Genomic_DNA"/>
</dbReference>
<dbReference type="Proteomes" id="UP000199159">
    <property type="component" value="Unassembled WGS sequence"/>
</dbReference>
<reference evidence="2" key="1">
    <citation type="submission" date="2016-10" db="EMBL/GenBank/DDBJ databases">
        <authorList>
            <person name="Varghese N."/>
            <person name="Submissions S."/>
        </authorList>
    </citation>
    <scope>NUCLEOTIDE SEQUENCE [LARGE SCALE GENOMIC DNA]</scope>
    <source>
        <strain evidence="2">IBRC-M10078</strain>
    </source>
</reference>
<dbReference type="STRING" id="930152.SAMN05216565_103381"/>
<sequence>MSLHYSQSNGNPFTQPFLELEGHGKLSITPNLAVINVGIMTENQNVIIASQENAIRSNKVLDVLREFNIPKDDIETISYTIQPLYDFSEGNTLLKGFKVIQLFEVTVKNISLIGKIYDAVVKAGANFTDLLDFRLSNKEYYYQQALQLAIKNAQEKALKIAQGLGVSLNIVPVKITENNRSVIPFQKESFALQSTLNTAIQKRQVEIEAKISAIFHYS</sequence>
<evidence type="ECO:0000313" key="2">
    <source>
        <dbReference type="Proteomes" id="UP000199159"/>
    </source>
</evidence>
<dbReference type="OrthoDB" id="9785192at2"/>
<organism evidence="1 2">
    <name type="scientific">Litchfieldia salsa</name>
    <dbReference type="NCBI Taxonomy" id="930152"/>
    <lineage>
        <taxon>Bacteria</taxon>
        <taxon>Bacillati</taxon>
        <taxon>Bacillota</taxon>
        <taxon>Bacilli</taxon>
        <taxon>Bacillales</taxon>
        <taxon>Bacillaceae</taxon>
        <taxon>Litchfieldia</taxon>
    </lineage>
</organism>
<keyword evidence="2" id="KW-1185">Reference proteome</keyword>
<evidence type="ECO:0008006" key="3">
    <source>
        <dbReference type="Google" id="ProtNLM"/>
    </source>
</evidence>
<dbReference type="InterPro" id="IPR007497">
    <property type="entry name" value="SIMPL/DUF541"/>
</dbReference>
<dbReference type="RefSeq" id="WP_090852302.1">
    <property type="nucleotide sequence ID" value="NZ_FNJU01000003.1"/>
</dbReference>
<dbReference type="Gene3D" id="3.30.70.2970">
    <property type="entry name" value="Protein of unknown function (DUF541), domain 2"/>
    <property type="match status" value="1"/>
</dbReference>
<dbReference type="PANTHER" id="PTHR34387:SF1">
    <property type="entry name" value="PERIPLASMIC IMMUNOGENIC PROTEIN"/>
    <property type="match status" value="1"/>
</dbReference>
<dbReference type="Pfam" id="PF04402">
    <property type="entry name" value="SIMPL"/>
    <property type="match status" value="1"/>
</dbReference>
<name>A0A1H0TAK6_9BACI</name>
<protein>
    <recommendedName>
        <fullName evidence="3">DUF541 domain-containing protein</fullName>
    </recommendedName>
</protein>
<dbReference type="AlphaFoldDB" id="A0A1H0TAK6"/>
<dbReference type="Gene3D" id="3.30.110.170">
    <property type="entry name" value="Protein of unknown function (DUF541), domain 1"/>
    <property type="match status" value="1"/>
</dbReference>